<dbReference type="Proteomes" id="UP000245910">
    <property type="component" value="Chromosome II"/>
</dbReference>
<evidence type="ECO:0000313" key="2">
    <source>
        <dbReference type="Proteomes" id="UP000245910"/>
    </source>
</evidence>
<evidence type="ECO:0000313" key="1">
    <source>
        <dbReference type="EMBL" id="CEI62561.1"/>
    </source>
</evidence>
<dbReference type="SUPFAM" id="SSF53756">
    <property type="entry name" value="UDP-Glycosyltransferase/glycogen phosphorylase"/>
    <property type="match status" value="1"/>
</dbReference>
<dbReference type="AlphaFoldDB" id="A0A2L2TB49"/>
<proteinExistence type="predicted"/>
<dbReference type="STRING" id="56646.A0A2L2TB49"/>
<organism evidence="1 2">
    <name type="scientific">Fusarium venenatum</name>
    <dbReference type="NCBI Taxonomy" id="56646"/>
    <lineage>
        <taxon>Eukaryota</taxon>
        <taxon>Fungi</taxon>
        <taxon>Dikarya</taxon>
        <taxon>Ascomycota</taxon>
        <taxon>Pezizomycotina</taxon>
        <taxon>Sordariomycetes</taxon>
        <taxon>Hypocreomycetidae</taxon>
        <taxon>Hypocreales</taxon>
        <taxon>Nectriaceae</taxon>
        <taxon>Fusarium</taxon>
    </lineage>
</organism>
<reference evidence="2" key="1">
    <citation type="submission" date="2014-10" db="EMBL/GenBank/DDBJ databases">
        <authorList>
            <person name="King R."/>
        </authorList>
    </citation>
    <scope>NUCLEOTIDE SEQUENCE [LARGE SCALE GENOMIC DNA]</scope>
    <source>
        <strain evidence="2">A3/5</strain>
    </source>
</reference>
<dbReference type="EMBL" id="LN649230">
    <property type="protein sequence ID" value="CEI62561.1"/>
    <property type="molecule type" value="Genomic_DNA"/>
</dbReference>
<sequence>MLSEYARPTDRSHVELQCLVEPTVESASNVITASDLIGSLRITRVEVEYEHSRVKNVEIVNVGRAQLQKGFDTCDDNVLGLGLVYGNILPLASVFVGNSGYGEVRASLANGTPLVVAGDSEDKPEICAIIEWAGVTVNLRTGNPTGEVLRDGAGKLLSNAK</sequence>
<keyword evidence="2" id="KW-1185">Reference proteome</keyword>
<dbReference type="Gene3D" id="3.40.50.2000">
    <property type="entry name" value="Glycogen Phosphorylase B"/>
    <property type="match status" value="1"/>
</dbReference>
<name>A0A2L2TB49_9HYPO</name>
<protein>
    <submittedName>
        <fullName evidence="1">Uncharacterized protein</fullName>
    </submittedName>
</protein>
<accession>A0A2L2TB49</accession>